<dbReference type="InterPro" id="IPR036047">
    <property type="entry name" value="F-box-like_dom_sf"/>
</dbReference>
<accession>A0A9E7JER8</accession>
<dbReference type="InterPro" id="IPR015915">
    <property type="entry name" value="Kelch-typ_b-propeller"/>
</dbReference>
<dbReference type="PANTHER" id="PTHR47590">
    <property type="entry name" value="F-BOX/KELCH-REPEAT PROTEIN SKIP25"/>
    <property type="match status" value="1"/>
</dbReference>
<dbReference type="OrthoDB" id="1899182at2759"/>
<organism evidence="2 3">
    <name type="scientific">Musa troglodytarum</name>
    <name type="common">fe'i banana</name>
    <dbReference type="NCBI Taxonomy" id="320322"/>
    <lineage>
        <taxon>Eukaryota</taxon>
        <taxon>Viridiplantae</taxon>
        <taxon>Streptophyta</taxon>
        <taxon>Embryophyta</taxon>
        <taxon>Tracheophyta</taxon>
        <taxon>Spermatophyta</taxon>
        <taxon>Magnoliopsida</taxon>
        <taxon>Liliopsida</taxon>
        <taxon>Zingiberales</taxon>
        <taxon>Musaceae</taxon>
        <taxon>Musa</taxon>
    </lineage>
</organism>
<reference evidence="2" key="1">
    <citation type="submission" date="2022-05" db="EMBL/GenBank/DDBJ databases">
        <title>The Musa troglodytarum L. genome provides insights into the mechanism of non-climacteric behaviour and enrichment of carotenoids.</title>
        <authorList>
            <person name="Wang J."/>
        </authorList>
    </citation>
    <scope>NUCLEOTIDE SEQUENCE</scope>
    <source>
        <tissue evidence="2">Leaf</tissue>
    </source>
</reference>
<dbReference type="PANTHER" id="PTHR47590:SF7">
    <property type="entry name" value="OS06G0711700 PROTEIN"/>
    <property type="match status" value="1"/>
</dbReference>
<dbReference type="EMBL" id="CP097503">
    <property type="protein sequence ID" value="URD78299.1"/>
    <property type="molecule type" value="Genomic_DNA"/>
</dbReference>
<proteinExistence type="predicted"/>
<dbReference type="SUPFAM" id="SSF81383">
    <property type="entry name" value="F-box domain"/>
    <property type="match status" value="1"/>
</dbReference>
<evidence type="ECO:0000256" key="1">
    <source>
        <dbReference type="SAM" id="MobiDB-lite"/>
    </source>
</evidence>
<keyword evidence="3" id="KW-1185">Reference proteome</keyword>
<protein>
    <submittedName>
        <fullName evidence="2">F-box Kelch-repeat protein</fullName>
    </submittedName>
</protein>
<gene>
    <name evidence="2" type="ORF">MUK42_02125</name>
</gene>
<dbReference type="Proteomes" id="UP001055439">
    <property type="component" value="Chromosome 10"/>
</dbReference>
<dbReference type="AlphaFoldDB" id="A0A9E7JER8"/>
<feature type="region of interest" description="Disordered" evidence="1">
    <location>
        <begin position="398"/>
        <end position="418"/>
    </location>
</feature>
<sequence length="430" mass="46354">MTDDVATKRPGLCLSSISAARRQGGGEEIEEEDSQPLLPGLPDHLAQHCLAHLPAPLLFSVCRSWRRLLYSPSFPPFLSLFALLSPSHDAGGDPVSIHSFDPIAARWAPLPAPPPHPPLRLLLLQHPSFIARSLSVQSVAVAGHLVVLAATTHRLVPALPRPLVFHPASRRWRLGPPLHAPRRWCAAGAAGGAVYLVSGVGTDYNTDVARSAERWDPAAGAIAGWERVAPLPDGRFSREAVEAVASRGKLCMVNVKGRAAKQGTVYDIRADRWEEMPPGMLAGWTGPAASAADDDDEGGRIYVVDERSGALKAYDWYADNWTTVAESELLKGAAQIAAGGGRACVVCGGGARATQAELERVLLTVRSMSPTASIGSGYYSPFFILIFSPNFREKNRKKKVDKSSTCNGNKRRRGREHEDKGVLLVSLRIK</sequence>
<name>A0A9E7JER8_9LILI</name>
<dbReference type="SUPFAM" id="SSF117281">
    <property type="entry name" value="Kelch motif"/>
    <property type="match status" value="1"/>
</dbReference>
<dbReference type="Gene3D" id="2.120.10.80">
    <property type="entry name" value="Kelch-type beta propeller"/>
    <property type="match status" value="1"/>
</dbReference>
<evidence type="ECO:0000313" key="2">
    <source>
        <dbReference type="EMBL" id="URD78299.1"/>
    </source>
</evidence>
<evidence type="ECO:0000313" key="3">
    <source>
        <dbReference type="Proteomes" id="UP001055439"/>
    </source>
</evidence>